<name>A0A544QWE0_9FIRM</name>
<evidence type="ECO:0000313" key="1">
    <source>
        <dbReference type="EMBL" id="TQQ85017.1"/>
    </source>
</evidence>
<proteinExistence type="predicted"/>
<accession>A0A544QWE0</accession>
<comment type="caution">
    <text evidence="1">The sequence shown here is derived from an EMBL/GenBank/DDBJ whole genome shotgun (WGS) entry which is preliminary data.</text>
</comment>
<sequence>MNKYYSLLGLHIDDVKCYFDNEKIEYSINFIEGKKDRDKLIIPRVIKISEKGDSVEITATYFSDSLI</sequence>
<protein>
    <submittedName>
        <fullName evidence="1">Uncharacterized protein</fullName>
    </submittedName>
</protein>
<gene>
    <name evidence="1" type="ORF">EXD82_04005</name>
</gene>
<dbReference type="RefSeq" id="WP_142535622.1">
    <property type="nucleotide sequence ID" value="NZ_SGJB01000005.1"/>
</dbReference>
<dbReference type="Proteomes" id="UP000317863">
    <property type="component" value="Unassembled WGS sequence"/>
</dbReference>
<dbReference type="EMBL" id="SGJB01000005">
    <property type="protein sequence ID" value="TQQ85017.1"/>
    <property type="molecule type" value="Genomic_DNA"/>
</dbReference>
<dbReference type="OrthoDB" id="1757299at2"/>
<evidence type="ECO:0000313" key="2">
    <source>
        <dbReference type="Proteomes" id="UP000317863"/>
    </source>
</evidence>
<keyword evidence="2" id="KW-1185">Reference proteome</keyword>
<reference evidence="1 2" key="1">
    <citation type="submission" date="2019-02" db="EMBL/GenBank/DDBJ databases">
        <title>Peptostreptococcaceae bacterium ZHW00191 nov., a new bacterium isolated from the human gut.</title>
        <authorList>
            <person name="Zhou H.-W."/>
            <person name="Chen X.-J."/>
        </authorList>
    </citation>
    <scope>NUCLEOTIDE SEQUENCE [LARGE SCALE GENOMIC DNA]</scope>
    <source>
        <strain evidence="1 2">ZHW00191</strain>
    </source>
</reference>
<organism evidence="1 2">
    <name type="scientific">Peptacetobacter hominis</name>
    <dbReference type="NCBI Taxonomy" id="2743610"/>
    <lineage>
        <taxon>Bacteria</taxon>
        <taxon>Bacillati</taxon>
        <taxon>Bacillota</taxon>
        <taxon>Clostridia</taxon>
        <taxon>Peptostreptococcales</taxon>
        <taxon>Peptostreptococcaceae</taxon>
        <taxon>Peptacetobacter</taxon>
    </lineage>
</organism>
<dbReference type="AlphaFoldDB" id="A0A544QWE0"/>